<dbReference type="Proteomes" id="UP000250140">
    <property type="component" value="Unassembled WGS sequence"/>
</dbReference>
<evidence type="ECO:0000256" key="2">
    <source>
        <dbReference type="SAM" id="Phobius"/>
    </source>
</evidence>
<organism evidence="3 4">
    <name type="scientific">Glonium stellatum</name>
    <dbReference type="NCBI Taxonomy" id="574774"/>
    <lineage>
        <taxon>Eukaryota</taxon>
        <taxon>Fungi</taxon>
        <taxon>Dikarya</taxon>
        <taxon>Ascomycota</taxon>
        <taxon>Pezizomycotina</taxon>
        <taxon>Dothideomycetes</taxon>
        <taxon>Pleosporomycetidae</taxon>
        <taxon>Gloniales</taxon>
        <taxon>Gloniaceae</taxon>
        <taxon>Glonium</taxon>
    </lineage>
</organism>
<accession>A0A8E2JTJ3</accession>
<keyword evidence="2" id="KW-0472">Membrane</keyword>
<evidence type="ECO:0000313" key="3">
    <source>
        <dbReference type="EMBL" id="OCL08599.1"/>
    </source>
</evidence>
<evidence type="ECO:0000256" key="1">
    <source>
        <dbReference type="SAM" id="MobiDB-lite"/>
    </source>
</evidence>
<keyword evidence="2" id="KW-1133">Transmembrane helix</keyword>
<dbReference type="OrthoDB" id="5397682at2759"/>
<proteinExistence type="predicted"/>
<dbReference type="PANTHER" id="PTHR33604">
    <property type="entry name" value="OSJNBA0004B13.7 PROTEIN"/>
    <property type="match status" value="1"/>
</dbReference>
<dbReference type="PANTHER" id="PTHR33604:SF3">
    <property type="entry name" value="OSJNBA0004B13.7 PROTEIN"/>
    <property type="match status" value="1"/>
</dbReference>
<reference evidence="3 4" key="1">
    <citation type="journal article" date="2016" name="Nat. Commun.">
        <title>Ectomycorrhizal ecology is imprinted in the genome of the dominant symbiotic fungus Cenococcum geophilum.</title>
        <authorList>
            <consortium name="DOE Joint Genome Institute"/>
            <person name="Peter M."/>
            <person name="Kohler A."/>
            <person name="Ohm R.A."/>
            <person name="Kuo A."/>
            <person name="Krutzmann J."/>
            <person name="Morin E."/>
            <person name="Arend M."/>
            <person name="Barry K.W."/>
            <person name="Binder M."/>
            <person name="Choi C."/>
            <person name="Clum A."/>
            <person name="Copeland A."/>
            <person name="Grisel N."/>
            <person name="Haridas S."/>
            <person name="Kipfer T."/>
            <person name="LaButti K."/>
            <person name="Lindquist E."/>
            <person name="Lipzen A."/>
            <person name="Maire R."/>
            <person name="Meier B."/>
            <person name="Mihaltcheva S."/>
            <person name="Molinier V."/>
            <person name="Murat C."/>
            <person name="Poggeler S."/>
            <person name="Quandt C.A."/>
            <person name="Sperisen C."/>
            <person name="Tritt A."/>
            <person name="Tisserant E."/>
            <person name="Crous P.W."/>
            <person name="Henrissat B."/>
            <person name="Nehls U."/>
            <person name="Egli S."/>
            <person name="Spatafora J.W."/>
            <person name="Grigoriev I.V."/>
            <person name="Martin F.M."/>
        </authorList>
    </citation>
    <scope>NUCLEOTIDE SEQUENCE [LARGE SCALE GENOMIC DNA]</scope>
    <source>
        <strain evidence="3 4">CBS 207.34</strain>
    </source>
</reference>
<sequence>MVTRTIFPSDEELGKRDDDHKPGRTPPWWNVWRTPLRYRKRRIVLALLACYFIYVFIHNIPTDLGPVHGRGLGGSQQTVPIGRTSPSHTEPTGPPPGIAKSKEDGPPQHTYNGQIRFFKLAVSLHGAATSLGYRQMDRNVLFAISNLKSASVLIPMICEMARWNRNYVHAVFMGRDAIPMDDILEINGVDKGNCGAYWHDARPDYSEYSTDFRAEGSVAAAMNHIHTFLRPHVIIMDDSIQEDAFFVRSIRAKAKEQGLTIVEVPKDGSENFMWITRLDSGSLKSWHKATVDILIQASPQSSGSLIRLLKSIGAADYTGLKPPRLIMELPSNQDPPLQHYLENLVWPPSAKDNPLMSNLLTIRHRIPNQRISPEEASIRFLESFYPASPSNSHVLLLSPQAQLSPLYYHYLKYNLLEYKYSSYSADDAKKVIGVSLEIPAHLLDGTSSFKAPALKKMNNVKYKATTDIASVPFLWEAPNSNAALYFGDKWVELHSFLSNRIAIEHQGPRKASRAKIVSETLPSWTEYFLEFMRARGYSLLYPGTTSAENFVTIHNELYRLPEEFSPVAPKQAGTEDEGAPPKLPDGPFLTAEPLPEPPNNFEPPLIPFRPLHAVLPFDGDLAEIPHLPYLLYTGEYIHPENVTTVANSFMARFQQDVGNCKPTPEGKKRKVKVGSADDLFCFSEVLDDDFEDDEEFLMRQLESETETAPESTNNIGGEANASLSMESTTMASTVAAKVPPTAPTLSGITAAEVVEPKQLHDGI</sequence>
<dbReference type="AlphaFoldDB" id="A0A8E2JTJ3"/>
<evidence type="ECO:0008006" key="5">
    <source>
        <dbReference type="Google" id="ProtNLM"/>
    </source>
</evidence>
<feature type="compositionally biased region" description="Polar residues" evidence="1">
    <location>
        <begin position="75"/>
        <end position="90"/>
    </location>
</feature>
<name>A0A8E2JTJ3_9PEZI</name>
<feature type="compositionally biased region" description="Basic and acidic residues" evidence="1">
    <location>
        <begin position="12"/>
        <end position="22"/>
    </location>
</feature>
<keyword evidence="4" id="KW-1185">Reference proteome</keyword>
<feature type="region of interest" description="Disordered" evidence="1">
    <location>
        <begin position="71"/>
        <end position="106"/>
    </location>
</feature>
<feature type="transmembrane region" description="Helical" evidence="2">
    <location>
        <begin position="43"/>
        <end position="60"/>
    </location>
</feature>
<evidence type="ECO:0000313" key="4">
    <source>
        <dbReference type="Proteomes" id="UP000250140"/>
    </source>
</evidence>
<feature type="region of interest" description="Disordered" evidence="1">
    <location>
        <begin position="1"/>
        <end position="26"/>
    </location>
</feature>
<dbReference type="EMBL" id="KV749631">
    <property type="protein sequence ID" value="OCL08599.1"/>
    <property type="molecule type" value="Genomic_DNA"/>
</dbReference>
<gene>
    <name evidence="3" type="ORF">AOQ84DRAFT_354410</name>
</gene>
<keyword evidence="2" id="KW-0812">Transmembrane</keyword>
<protein>
    <recommendedName>
        <fullName evidence="5">Glycosyltransferase 2</fullName>
    </recommendedName>
</protein>